<dbReference type="EMBL" id="JAFLVR010000028">
    <property type="protein sequence ID" value="MBO0453124.1"/>
    <property type="molecule type" value="Genomic_DNA"/>
</dbReference>
<dbReference type="InterPro" id="IPR009996">
    <property type="entry name" value="YycH"/>
</dbReference>
<dbReference type="InterPro" id="IPR042274">
    <property type="entry name" value="YycH/YycI_2"/>
</dbReference>
<evidence type="ECO:0000259" key="1">
    <source>
        <dbReference type="Pfam" id="PF07435"/>
    </source>
</evidence>
<dbReference type="Proteomes" id="UP000664495">
    <property type="component" value="Unassembled WGS sequence"/>
</dbReference>
<keyword evidence="3" id="KW-1185">Reference proteome</keyword>
<comment type="caution">
    <text evidence="2">The sequence shown here is derived from an EMBL/GenBank/DDBJ whole genome shotgun (WGS) entry which is preliminary data.</text>
</comment>
<gene>
    <name evidence="2" type="ORF">JZO85_12635</name>
</gene>
<protein>
    <recommendedName>
        <fullName evidence="1">Regulatory protein YycH domain-containing protein</fullName>
    </recommendedName>
</protein>
<dbReference type="RefSeq" id="WP_207108896.1">
    <property type="nucleotide sequence ID" value="NZ_JAFLVR010000028.1"/>
</dbReference>
<proteinExistence type="predicted"/>
<dbReference type="Gene3D" id="3.10.450.310">
    <property type="match status" value="1"/>
</dbReference>
<organism evidence="2 3">
    <name type="scientific">Candidatus Enterococcus murrayae</name>
    <dbReference type="NCBI Taxonomy" id="2815321"/>
    <lineage>
        <taxon>Bacteria</taxon>
        <taxon>Bacillati</taxon>
        <taxon>Bacillota</taxon>
        <taxon>Bacilli</taxon>
        <taxon>Lactobacillales</taxon>
        <taxon>Enterococcaceae</taxon>
        <taxon>Enterococcus</taxon>
    </lineage>
</organism>
<dbReference type="CDD" id="cd15787">
    <property type="entry name" value="YycH_N"/>
    <property type="match status" value="1"/>
</dbReference>
<accession>A0ABS3HI58</accession>
<evidence type="ECO:0000313" key="3">
    <source>
        <dbReference type="Proteomes" id="UP000664495"/>
    </source>
</evidence>
<sequence>MKISEKIIRVALLVLILLSLILTYAIWLSPTSKTAEVNTSKQAVKTDQNYAKATDAFLPIRGIWDLTEGKFQTSSENLLATTQARLTESTFGQLQEVAQGEEEIKSYYSLDSGIELNYEGGFSLTEYIKVFDMPINLNSLKEAEDITFSKIQIDFANKKIRFLSYSKDTVYEATMAGDFSGLETIYQKNQSKYLPMSDENPLVPRLLRTKERVRLKKYSYILTTQSYSLFRNAFFQNPDQAKGEEEEDGARSFASGHEELIMDEQKRFVTFTGELPEDLTKESVYSQSFNYVSRLGTAVGNLRYFDHHDGQINYRIFVEGYPIFSQTSKGKMSVKIEHAPNAATPQIRIETSMDTVQVPIPSDEEVELPSTLEIENNLATVGLDLEKVQSFIIGYTWQDIDGVNKLVALTPEWFVKYDNTWYPASQLMQGNLEMEAS</sequence>
<evidence type="ECO:0000313" key="2">
    <source>
        <dbReference type="EMBL" id="MBO0453124.1"/>
    </source>
</evidence>
<reference evidence="2 3" key="1">
    <citation type="submission" date="2021-03" db="EMBL/GenBank/DDBJ databases">
        <title>Enterococcal diversity collection.</title>
        <authorList>
            <person name="Gilmore M.S."/>
            <person name="Schwartzman J."/>
            <person name="Van Tyne D."/>
            <person name="Martin M."/>
            <person name="Earl A.M."/>
            <person name="Manson A.L."/>
            <person name="Straub T."/>
            <person name="Salamzade R."/>
            <person name="Saavedra J."/>
            <person name="Lebreton F."/>
            <person name="Prichula J."/>
            <person name="Schaufler K."/>
            <person name="Gaca A."/>
            <person name="Sgardioli B."/>
            <person name="Wagenaar J."/>
            <person name="Strong T."/>
        </authorList>
    </citation>
    <scope>NUCLEOTIDE SEQUENCE [LARGE SCALE GENOMIC DNA]</scope>
    <source>
        <strain evidence="2 3">MJM16</strain>
    </source>
</reference>
<feature type="domain" description="Regulatory protein YycH" evidence="1">
    <location>
        <begin position="9"/>
        <end position="425"/>
    </location>
</feature>
<dbReference type="Pfam" id="PF07435">
    <property type="entry name" value="YycH"/>
    <property type="match status" value="1"/>
</dbReference>
<dbReference type="Gene3D" id="3.30.310.160">
    <property type="entry name" value="YycH protein, domain 2"/>
    <property type="match status" value="1"/>
</dbReference>
<name>A0ABS3HI58_9ENTE</name>